<dbReference type="InterPro" id="IPR009081">
    <property type="entry name" value="PP-bd_ACP"/>
</dbReference>
<feature type="domain" description="Carrier" evidence="1">
    <location>
        <begin position="13"/>
        <end position="99"/>
    </location>
</feature>
<gene>
    <name evidence="2" type="ORF">HT102_01265</name>
</gene>
<accession>A0A927J9K3</accession>
<dbReference type="Gene3D" id="1.10.1200.10">
    <property type="entry name" value="ACP-like"/>
    <property type="match status" value="1"/>
</dbReference>
<keyword evidence="3" id="KW-1185">Reference proteome</keyword>
<dbReference type="SUPFAM" id="SSF47336">
    <property type="entry name" value="ACP-like"/>
    <property type="match status" value="1"/>
</dbReference>
<dbReference type="InterPro" id="IPR036736">
    <property type="entry name" value="ACP-like_sf"/>
</dbReference>
<organism evidence="2 3">
    <name type="scientific">Lolliginicoccus lacisalsi</name>
    <dbReference type="NCBI Taxonomy" id="2742202"/>
    <lineage>
        <taxon>Bacteria</taxon>
        <taxon>Bacillati</taxon>
        <taxon>Actinomycetota</taxon>
        <taxon>Actinomycetes</taxon>
        <taxon>Mycobacteriales</taxon>
        <taxon>Hoyosellaceae</taxon>
        <taxon>Lolliginicoccus</taxon>
    </lineage>
</organism>
<evidence type="ECO:0000313" key="2">
    <source>
        <dbReference type="EMBL" id="MBD8505119.1"/>
    </source>
</evidence>
<dbReference type="RefSeq" id="WP_192037596.1">
    <property type="nucleotide sequence ID" value="NZ_JACYWE010000001.1"/>
</dbReference>
<protein>
    <submittedName>
        <fullName evidence="2">Acyl carrier protein</fullName>
    </submittedName>
</protein>
<dbReference type="PROSITE" id="PS50075">
    <property type="entry name" value="CARRIER"/>
    <property type="match status" value="1"/>
</dbReference>
<comment type="caution">
    <text evidence="2">The sequence shown here is derived from an EMBL/GenBank/DDBJ whole genome shotgun (WGS) entry which is preliminary data.</text>
</comment>
<dbReference type="EMBL" id="JACYWE010000001">
    <property type="protein sequence ID" value="MBD8505119.1"/>
    <property type="molecule type" value="Genomic_DNA"/>
</dbReference>
<dbReference type="AlphaFoldDB" id="A0A927J9K3"/>
<evidence type="ECO:0000259" key="1">
    <source>
        <dbReference type="PROSITE" id="PS50075"/>
    </source>
</evidence>
<dbReference type="Pfam" id="PF00550">
    <property type="entry name" value="PP-binding"/>
    <property type="match status" value="1"/>
</dbReference>
<evidence type="ECO:0000313" key="3">
    <source>
        <dbReference type="Proteomes" id="UP000642993"/>
    </source>
</evidence>
<proteinExistence type="predicted"/>
<reference evidence="2" key="1">
    <citation type="submission" date="2020-09" db="EMBL/GenBank/DDBJ databases">
        <title>Hoyosella lacisalsi sp. nov., a halotolerant actinobacterium isolated from soil of Lake Gudzhirganskoe.</title>
        <authorList>
            <person name="Yang Q."/>
            <person name="Guo P.Y."/>
            <person name="Liu S.W."/>
            <person name="Li F.N."/>
            <person name="Sun C.H."/>
        </authorList>
    </citation>
    <scope>NUCLEOTIDE SEQUENCE</scope>
    <source>
        <strain evidence="2">G463</strain>
    </source>
</reference>
<name>A0A927J9K3_9ACTN</name>
<sequence length="116" mass="12739">MSNTPATGAVSEDEVFDAIVGMLAEMLELFDVDPSDVTRDTEFHDDLEMESIDLVALSGLLRERWGDRVNFAQFIAGMELEQIMHVTVGQLVDFVVESLRSTEAHAPGEQPAGEQA</sequence>
<dbReference type="Proteomes" id="UP000642993">
    <property type="component" value="Unassembled WGS sequence"/>
</dbReference>